<dbReference type="InterPro" id="IPR046977">
    <property type="entry name" value="RsmC/RlmG"/>
</dbReference>
<dbReference type="Pfam" id="PF05175">
    <property type="entry name" value="MTS"/>
    <property type="match status" value="1"/>
</dbReference>
<evidence type="ECO:0000313" key="5">
    <source>
        <dbReference type="Proteomes" id="UP000435304"/>
    </source>
</evidence>
<dbReference type="SUPFAM" id="SSF53335">
    <property type="entry name" value="S-adenosyl-L-methionine-dependent methyltransferases"/>
    <property type="match status" value="1"/>
</dbReference>
<dbReference type="Proteomes" id="UP000435304">
    <property type="component" value="Unassembled WGS sequence"/>
</dbReference>
<dbReference type="GO" id="GO:0008757">
    <property type="term" value="F:S-adenosylmethionine-dependent methyltransferase activity"/>
    <property type="evidence" value="ECO:0007669"/>
    <property type="project" value="InterPro"/>
</dbReference>
<keyword evidence="2 4" id="KW-0808">Transferase</keyword>
<reference evidence="4 5" key="1">
    <citation type="submission" date="2019-12" db="EMBL/GenBank/DDBJ databases">
        <title>Auraticoccus cholistani sp. nov., an actinomycete isolated from soil of Cholistan desert.</title>
        <authorList>
            <person name="Cheema M.T."/>
        </authorList>
    </citation>
    <scope>NUCLEOTIDE SEQUENCE [LARGE SCALE GENOMIC DNA]</scope>
    <source>
        <strain evidence="4 5">F435</strain>
    </source>
</reference>
<dbReference type="InterPro" id="IPR007848">
    <property type="entry name" value="Small_mtfrase_dom"/>
</dbReference>
<feature type="domain" description="Methyltransferase small" evidence="3">
    <location>
        <begin position="26"/>
        <end position="192"/>
    </location>
</feature>
<accession>A0A6A9UW06</accession>
<dbReference type="RefSeq" id="WP_331714782.1">
    <property type="nucleotide sequence ID" value="NZ_WPCU01000008.1"/>
</dbReference>
<evidence type="ECO:0000313" key="4">
    <source>
        <dbReference type="EMBL" id="MVA76901.1"/>
    </source>
</evidence>
<keyword evidence="5" id="KW-1185">Reference proteome</keyword>
<evidence type="ECO:0000259" key="3">
    <source>
        <dbReference type="Pfam" id="PF05175"/>
    </source>
</evidence>
<dbReference type="PANTHER" id="PTHR47816:SF4">
    <property type="entry name" value="RIBOSOMAL RNA SMALL SUBUNIT METHYLTRANSFERASE C"/>
    <property type="match status" value="1"/>
</dbReference>
<sequence length="199" mass="21839">MSHYFETPEGPERRRDVAVEVWGRRWELQTANGVFAGQGLDLATGVLLRSHRPDPASRRLLDLGCGWGPIAIALAAELPRATVDAVDVNTRALGLCRDNAARAGVGDRVRVMTPEQVDADARYDEIWSNPPIRVGKEALHELLLQWLPRLTPTGVARLVVGRNLGADSLQRWLDERGHPCRRTASAKGFRVLEVSPAGG</sequence>
<proteinExistence type="predicted"/>
<dbReference type="EMBL" id="WPCU01000008">
    <property type="protein sequence ID" value="MVA76901.1"/>
    <property type="molecule type" value="Genomic_DNA"/>
</dbReference>
<keyword evidence="1 4" id="KW-0489">Methyltransferase</keyword>
<comment type="caution">
    <text evidence="4">The sequence shown here is derived from an EMBL/GenBank/DDBJ whole genome shotgun (WGS) entry which is preliminary data.</text>
</comment>
<dbReference type="GO" id="GO:0032259">
    <property type="term" value="P:methylation"/>
    <property type="evidence" value="ECO:0007669"/>
    <property type="project" value="UniProtKB-KW"/>
</dbReference>
<name>A0A6A9UW06_9ACTN</name>
<dbReference type="AlphaFoldDB" id="A0A6A9UW06"/>
<dbReference type="CDD" id="cd02440">
    <property type="entry name" value="AdoMet_MTases"/>
    <property type="match status" value="1"/>
</dbReference>
<protein>
    <submittedName>
        <fullName evidence="4">Methyltransferase</fullName>
    </submittedName>
</protein>
<evidence type="ECO:0000256" key="2">
    <source>
        <dbReference type="ARBA" id="ARBA00022679"/>
    </source>
</evidence>
<organism evidence="4 5">
    <name type="scientific">Auraticoccus cholistanensis</name>
    <dbReference type="NCBI Taxonomy" id="2656650"/>
    <lineage>
        <taxon>Bacteria</taxon>
        <taxon>Bacillati</taxon>
        <taxon>Actinomycetota</taxon>
        <taxon>Actinomycetes</taxon>
        <taxon>Propionibacteriales</taxon>
        <taxon>Propionibacteriaceae</taxon>
        <taxon>Auraticoccus</taxon>
    </lineage>
</organism>
<dbReference type="InterPro" id="IPR029063">
    <property type="entry name" value="SAM-dependent_MTases_sf"/>
</dbReference>
<evidence type="ECO:0000256" key="1">
    <source>
        <dbReference type="ARBA" id="ARBA00022603"/>
    </source>
</evidence>
<gene>
    <name evidence="4" type="ORF">GC722_12830</name>
</gene>
<dbReference type="PANTHER" id="PTHR47816">
    <property type="entry name" value="RIBOSOMAL RNA SMALL SUBUNIT METHYLTRANSFERASE C"/>
    <property type="match status" value="1"/>
</dbReference>
<dbReference type="Gene3D" id="3.40.50.150">
    <property type="entry name" value="Vaccinia Virus protein VP39"/>
    <property type="match status" value="1"/>
</dbReference>